<accession>A0A9P5CLI3</accession>
<gene>
    <name evidence="1" type="ORF">M406DRAFT_331891</name>
</gene>
<proteinExistence type="predicted"/>
<dbReference type="RefSeq" id="XP_040774330.1">
    <property type="nucleotide sequence ID" value="XM_040920681.1"/>
</dbReference>
<reference evidence="1" key="1">
    <citation type="journal article" date="2020" name="Phytopathology">
        <title>Genome sequence of the chestnut blight fungus Cryphonectria parasitica EP155: A fundamental resource for an archetypical invasive plant pathogen.</title>
        <authorList>
            <person name="Crouch J.A."/>
            <person name="Dawe A."/>
            <person name="Aerts A."/>
            <person name="Barry K."/>
            <person name="Churchill A.C.L."/>
            <person name="Grimwood J."/>
            <person name="Hillman B."/>
            <person name="Milgroom M.G."/>
            <person name="Pangilinan J."/>
            <person name="Smith M."/>
            <person name="Salamov A."/>
            <person name="Schmutz J."/>
            <person name="Yadav J."/>
            <person name="Grigoriev I.V."/>
            <person name="Nuss D."/>
        </authorList>
    </citation>
    <scope>NUCLEOTIDE SEQUENCE</scope>
    <source>
        <strain evidence="1">EP155</strain>
    </source>
</reference>
<dbReference type="EMBL" id="MU032349">
    <property type="protein sequence ID" value="KAF3763369.1"/>
    <property type="molecule type" value="Genomic_DNA"/>
</dbReference>
<evidence type="ECO:0000313" key="2">
    <source>
        <dbReference type="Proteomes" id="UP000803844"/>
    </source>
</evidence>
<comment type="caution">
    <text evidence="1">The sequence shown here is derived from an EMBL/GenBank/DDBJ whole genome shotgun (WGS) entry which is preliminary data.</text>
</comment>
<keyword evidence="2" id="KW-1185">Reference proteome</keyword>
<sequence length="223" mass="25129">MEAILFHDINFPELRKPRQMGDDLDYGPDQNDGTVVPGIIDVSGALGTASFGGLPDPTKPEFIFDPACGADIIVTVLYQYRPSALRQFLDCRISGEFTFVHRCDLSVIKKNHHTDIRPFVITRKGAHVEAGYRTGYTNGEPSQEWEEIVSYDILLSNTWRQGRCQFPGSNPDMPFTLALNRNAVYEERRLFEDTAVAVLTPALTQRRWWAAPRGWTIRVTAPG</sequence>
<dbReference type="Proteomes" id="UP000803844">
    <property type="component" value="Unassembled WGS sequence"/>
</dbReference>
<protein>
    <submittedName>
        <fullName evidence="1">Uncharacterized protein</fullName>
    </submittedName>
</protein>
<dbReference type="AlphaFoldDB" id="A0A9P5CLI3"/>
<dbReference type="GeneID" id="63837810"/>
<name>A0A9P5CLI3_CRYP1</name>
<organism evidence="1 2">
    <name type="scientific">Cryphonectria parasitica (strain ATCC 38755 / EP155)</name>
    <dbReference type="NCBI Taxonomy" id="660469"/>
    <lineage>
        <taxon>Eukaryota</taxon>
        <taxon>Fungi</taxon>
        <taxon>Dikarya</taxon>
        <taxon>Ascomycota</taxon>
        <taxon>Pezizomycotina</taxon>
        <taxon>Sordariomycetes</taxon>
        <taxon>Sordariomycetidae</taxon>
        <taxon>Diaporthales</taxon>
        <taxon>Cryphonectriaceae</taxon>
        <taxon>Cryphonectria-Endothia species complex</taxon>
        <taxon>Cryphonectria</taxon>
    </lineage>
</organism>
<evidence type="ECO:0000313" key="1">
    <source>
        <dbReference type="EMBL" id="KAF3763369.1"/>
    </source>
</evidence>